<feature type="domain" description="Glycolipid transfer protein" evidence="2">
    <location>
        <begin position="22"/>
        <end position="161"/>
    </location>
</feature>
<keyword evidence="4" id="KW-1185">Reference proteome</keyword>
<dbReference type="AlphaFoldDB" id="A0AAV5RK51"/>
<dbReference type="GO" id="GO:0016020">
    <property type="term" value="C:membrane"/>
    <property type="evidence" value="ECO:0007669"/>
    <property type="project" value="TreeGrafter"/>
</dbReference>
<reference evidence="3 4" key="1">
    <citation type="journal article" date="2023" name="Elife">
        <title>Identification of key yeast species and microbe-microbe interactions impacting larval growth of Drosophila in the wild.</title>
        <authorList>
            <person name="Mure A."/>
            <person name="Sugiura Y."/>
            <person name="Maeda R."/>
            <person name="Honda K."/>
            <person name="Sakurai N."/>
            <person name="Takahashi Y."/>
            <person name="Watada M."/>
            <person name="Katoh T."/>
            <person name="Gotoh A."/>
            <person name="Gotoh Y."/>
            <person name="Taniguchi I."/>
            <person name="Nakamura K."/>
            <person name="Hayashi T."/>
            <person name="Katayama T."/>
            <person name="Uemura T."/>
            <person name="Hattori Y."/>
        </authorList>
    </citation>
    <scope>NUCLEOTIDE SEQUENCE [LARGE SCALE GENOMIC DNA]</scope>
    <source>
        <strain evidence="3 4">SB-73</strain>
    </source>
</reference>
<dbReference type="PANTHER" id="PTHR10219">
    <property type="entry name" value="GLYCOLIPID TRANSFER PROTEIN-RELATED"/>
    <property type="match status" value="1"/>
</dbReference>
<protein>
    <recommendedName>
        <fullName evidence="2">Glycolipid transfer protein domain-containing protein</fullName>
    </recommendedName>
</protein>
<sequence length="198" mass="22542">MTYFDDLPKKFNEVTIYDYEEIDTSEFLAAAEGVKDLFNLFGSSAFIPVQNDMAGNIKKIRAAQEKLGPDHGKSLQKIVLSEVKENKKDATQGLLWLTRGLRFTLEGMKRNITHKDEEVNKSFTKAYTETLAKYHNMFVRPVFKLAMAACPYRKDLYAKLGSPLELVEEQLADWLEGLEKCVVIIEKFLDSGNYAKGL</sequence>
<keyword evidence="1" id="KW-0813">Transport</keyword>
<accession>A0AAV5RK51</accession>
<dbReference type="PANTHER" id="PTHR10219:SF25">
    <property type="entry name" value="PLECKSTRIN HOMOLOGY DOMAIN-CONTAINING FAMILY A MEMBER 8"/>
    <property type="match status" value="1"/>
</dbReference>
<evidence type="ECO:0000259" key="2">
    <source>
        <dbReference type="Pfam" id="PF08718"/>
    </source>
</evidence>
<gene>
    <name evidence="3" type="ORF">DASB73_028870</name>
</gene>
<evidence type="ECO:0000313" key="4">
    <source>
        <dbReference type="Proteomes" id="UP001362899"/>
    </source>
</evidence>
<proteinExistence type="predicted"/>
<name>A0AAV5RK51_STABA</name>
<dbReference type="GO" id="GO:1902387">
    <property type="term" value="F:ceramide 1-phosphate binding"/>
    <property type="evidence" value="ECO:0007669"/>
    <property type="project" value="TreeGrafter"/>
</dbReference>
<dbReference type="SUPFAM" id="SSF110004">
    <property type="entry name" value="Glycolipid transfer protein, GLTP"/>
    <property type="match status" value="1"/>
</dbReference>
<dbReference type="FunFam" id="1.10.3520.10:FF:000001">
    <property type="entry name" value="Pleckstrin domain-containing family A member 8"/>
    <property type="match status" value="1"/>
</dbReference>
<dbReference type="Proteomes" id="UP001362899">
    <property type="component" value="Unassembled WGS sequence"/>
</dbReference>
<dbReference type="Pfam" id="PF08718">
    <property type="entry name" value="GLTP"/>
    <property type="match status" value="1"/>
</dbReference>
<dbReference type="GO" id="GO:0005829">
    <property type="term" value="C:cytosol"/>
    <property type="evidence" value="ECO:0007669"/>
    <property type="project" value="TreeGrafter"/>
</dbReference>
<organism evidence="3 4">
    <name type="scientific">Starmerella bacillaris</name>
    <name type="common">Yeast</name>
    <name type="synonym">Candida zemplinina</name>
    <dbReference type="NCBI Taxonomy" id="1247836"/>
    <lineage>
        <taxon>Eukaryota</taxon>
        <taxon>Fungi</taxon>
        <taxon>Dikarya</taxon>
        <taxon>Ascomycota</taxon>
        <taxon>Saccharomycotina</taxon>
        <taxon>Dipodascomycetes</taxon>
        <taxon>Dipodascales</taxon>
        <taxon>Trichomonascaceae</taxon>
        <taxon>Starmerella</taxon>
    </lineage>
</organism>
<comment type="caution">
    <text evidence="3">The sequence shown here is derived from an EMBL/GenBank/DDBJ whole genome shotgun (WGS) entry which is preliminary data.</text>
</comment>
<evidence type="ECO:0000313" key="3">
    <source>
        <dbReference type="EMBL" id="GMM51924.1"/>
    </source>
</evidence>
<evidence type="ECO:0000256" key="1">
    <source>
        <dbReference type="ARBA" id="ARBA00022448"/>
    </source>
</evidence>
<dbReference type="InterPro" id="IPR014830">
    <property type="entry name" value="Glycolipid_transfer_prot_dom"/>
</dbReference>
<dbReference type="GO" id="GO:1902388">
    <property type="term" value="F:ceramide 1-phosphate transfer activity"/>
    <property type="evidence" value="ECO:0007669"/>
    <property type="project" value="TreeGrafter"/>
</dbReference>
<dbReference type="Gene3D" id="1.10.3520.10">
    <property type="entry name" value="Glycolipid transfer protein"/>
    <property type="match status" value="1"/>
</dbReference>
<dbReference type="EMBL" id="BTGC01000008">
    <property type="protein sequence ID" value="GMM51924.1"/>
    <property type="molecule type" value="Genomic_DNA"/>
</dbReference>
<dbReference type="InterPro" id="IPR036497">
    <property type="entry name" value="GLTP_sf"/>
</dbReference>